<evidence type="ECO:0000256" key="10">
    <source>
        <dbReference type="ARBA" id="ARBA00031323"/>
    </source>
</evidence>
<dbReference type="Gene3D" id="3.40.50.150">
    <property type="entry name" value="Vaccinia Virus protein VP39"/>
    <property type="match status" value="1"/>
</dbReference>
<dbReference type="GO" id="GO:0004719">
    <property type="term" value="F:protein-L-isoaspartate (D-aspartate) O-methyltransferase activity"/>
    <property type="evidence" value="ECO:0007669"/>
    <property type="project" value="UniProtKB-EC"/>
</dbReference>
<dbReference type="EC" id="2.1.1.77" evidence="3"/>
<evidence type="ECO:0000256" key="2">
    <source>
        <dbReference type="ARBA" id="ARBA00005369"/>
    </source>
</evidence>
<keyword evidence="7" id="KW-0808">Transferase</keyword>
<organism evidence="12 13">
    <name type="scientific">Wenjunlia vitaminophila</name>
    <name type="common">Streptomyces vitaminophilus</name>
    <dbReference type="NCBI Taxonomy" id="76728"/>
    <lineage>
        <taxon>Bacteria</taxon>
        <taxon>Bacillati</taxon>
        <taxon>Actinomycetota</taxon>
        <taxon>Actinomycetes</taxon>
        <taxon>Kitasatosporales</taxon>
        <taxon>Streptomycetaceae</taxon>
        <taxon>Wenjunlia</taxon>
    </lineage>
</organism>
<dbReference type="PANTHER" id="PTHR11579:SF0">
    <property type="entry name" value="PROTEIN-L-ISOASPARTATE(D-ASPARTATE) O-METHYLTRANSFERASE"/>
    <property type="match status" value="1"/>
</dbReference>
<name>A0A0T6LL39_WENVI</name>
<dbReference type="Proteomes" id="UP000050867">
    <property type="component" value="Unassembled WGS sequence"/>
</dbReference>
<evidence type="ECO:0000313" key="13">
    <source>
        <dbReference type="Proteomes" id="UP000050867"/>
    </source>
</evidence>
<gene>
    <name evidence="12" type="ORF">AQ490_11775</name>
</gene>
<dbReference type="STRING" id="76728.AQ490_11775"/>
<keyword evidence="8" id="KW-0949">S-adenosyl-L-methionine</keyword>
<dbReference type="InterPro" id="IPR000682">
    <property type="entry name" value="PCMT"/>
</dbReference>
<evidence type="ECO:0000256" key="5">
    <source>
        <dbReference type="ARBA" id="ARBA00022490"/>
    </source>
</evidence>
<comment type="similarity">
    <text evidence="2">Belongs to the methyltransferase superfamily. L-isoaspartyl/D-aspartyl protein methyltransferase family.</text>
</comment>
<dbReference type="GO" id="GO:0005737">
    <property type="term" value="C:cytoplasm"/>
    <property type="evidence" value="ECO:0007669"/>
    <property type="project" value="UniProtKB-SubCell"/>
</dbReference>
<evidence type="ECO:0000256" key="6">
    <source>
        <dbReference type="ARBA" id="ARBA00022603"/>
    </source>
</evidence>
<dbReference type="EMBL" id="LLZU01000039">
    <property type="protein sequence ID" value="KRV46556.1"/>
    <property type="molecule type" value="Genomic_DNA"/>
</dbReference>
<evidence type="ECO:0000256" key="9">
    <source>
        <dbReference type="ARBA" id="ARBA00030757"/>
    </source>
</evidence>
<evidence type="ECO:0000256" key="1">
    <source>
        <dbReference type="ARBA" id="ARBA00004496"/>
    </source>
</evidence>
<dbReference type="InterPro" id="IPR029063">
    <property type="entry name" value="SAM-dependent_MTases_sf"/>
</dbReference>
<dbReference type="GO" id="GO:0032259">
    <property type="term" value="P:methylation"/>
    <property type="evidence" value="ECO:0007669"/>
    <property type="project" value="UniProtKB-KW"/>
</dbReference>
<protein>
    <recommendedName>
        <fullName evidence="4">Protein-L-isoaspartate O-methyltransferase</fullName>
        <ecNumber evidence="3">2.1.1.77</ecNumber>
    </recommendedName>
    <alternativeName>
        <fullName evidence="11">L-isoaspartyl protein carboxyl methyltransferase</fullName>
    </alternativeName>
    <alternativeName>
        <fullName evidence="9">Protein L-isoaspartyl methyltransferase</fullName>
    </alternativeName>
    <alternativeName>
        <fullName evidence="10">Protein-beta-aspartate methyltransferase</fullName>
    </alternativeName>
</protein>
<sequence length="371" mass="39093">MTTTTSAASAAELRRLLVEQLADQGALCDPAWRAAFAAVPRETFVPSFSVRQGSEDQLYQDGDAGYLAAVYSDTSLTTQRDTAGCPTSSSSQPSLMSRMLEALNVDEGPVLEVGTGTGYNAALLCHRFGDDQVVSVDIDPELTHTARDRLAELGYRPTLLTADGTAGAPERGPYNGLLATCSVTRVPVAWLRQVKPGGVIVVNLGSGIAQLTVTDERGAIGGFLSGTASFMAARPTATHPAPHAPRYTALIANAEGEPSTEDLHGLPADGLGQLVLSGSAMPLTFHQPDVLGVELHADTGTIYGLVHPATESWVRATAAADGTARVVRGGPLDLWTDRVRLLREWIAAGRPGPDAYRLTVEPTGEHHLTHI</sequence>
<keyword evidence="5" id="KW-0963">Cytoplasm</keyword>
<evidence type="ECO:0000256" key="3">
    <source>
        <dbReference type="ARBA" id="ARBA00011890"/>
    </source>
</evidence>
<comment type="subcellular location">
    <subcellularLocation>
        <location evidence="1">Cytoplasm</location>
    </subcellularLocation>
</comment>
<dbReference type="RefSeq" id="WP_018385664.1">
    <property type="nucleotide sequence ID" value="NZ_LLZU01000039.1"/>
</dbReference>
<reference evidence="12 13" key="1">
    <citation type="submission" date="2015-10" db="EMBL/GenBank/DDBJ databases">
        <title>Draft genome sequence of pyrrolomycin-producing Streptomyces vitaminophilus.</title>
        <authorList>
            <person name="Graham D.E."/>
            <person name="Mahan K.M."/>
            <person name="Klingeman D.M."/>
            <person name="Hettich R.L."/>
            <person name="Parry R.J."/>
        </authorList>
    </citation>
    <scope>NUCLEOTIDE SEQUENCE [LARGE SCALE GENOMIC DNA]</scope>
    <source>
        <strain evidence="12 13">ATCC 31673</strain>
    </source>
</reference>
<evidence type="ECO:0000256" key="4">
    <source>
        <dbReference type="ARBA" id="ARBA00013346"/>
    </source>
</evidence>
<accession>A0A0T6LL39</accession>
<evidence type="ECO:0000313" key="12">
    <source>
        <dbReference type="EMBL" id="KRV46556.1"/>
    </source>
</evidence>
<dbReference type="Pfam" id="PF01135">
    <property type="entry name" value="PCMT"/>
    <property type="match status" value="1"/>
</dbReference>
<evidence type="ECO:0000256" key="11">
    <source>
        <dbReference type="ARBA" id="ARBA00031350"/>
    </source>
</evidence>
<dbReference type="SUPFAM" id="SSF53335">
    <property type="entry name" value="S-adenosyl-L-methionine-dependent methyltransferases"/>
    <property type="match status" value="1"/>
</dbReference>
<dbReference type="CDD" id="cd02440">
    <property type="entry name" value="AdoMet_MTases"/>
    <property type="match status" value="1"/>
</dbReference>
<dbReference type="AlphaFoldDB" id="A0A0T6LL39"/>
<dbReference type="OrthoDB" id="5143400at2"/>
<evidence type="ECO:0000256" key="7">
    <source>
        <dbReference type="ARBA" id="ARBA00022679"/>
    </source>
</evidence>
<proteinExistence type="inferred from homology"/>
<dbReference type="PANTHER" id="PTHR11579">
    <property type="entry name" value="PROTEIN-L-ISOASPARTATE O-METHYLTRANSFERASE"/>
    <property type="match status" value="1"/>
</dbReference>
<keyword evidence="6" id="KW-0489">Methyltransferase</keyword>
<keyword evidence="13" id="KW-1185">Reference proteome</keyword>
<evidence type="ECO:0000256" key="8">
    <source>
        <dbReference type="ARBA" id="ARBA00022691"/>
    </source>
</evidence>
<comment type="caution">
    <text evidence="12">The sequence shown here is derived from an EMBL/GenBank/DDBJ whole genome shotgun (WGS) entry which is preliminary data.</text>
</comment>
<dbReference type="eggNOG" id="COG2518">
    <property type="taxonomic scope" value="Bacteria"/>
</dbReference>